<name>A0A024GVG9_9STRA</name>
<gene>
    <name evidence="1" type="ORF">BN9_125980</name>
</gene>
<proteinExistence type="predicted"/>
<dbReference type="AlphaFoldDB" id="A0A024GVG9"/>
<organism evidence="1 2">
    <name type="scientific">Albugo candida</name>
    <dbReference type="NCBI Taxonomy" id="65357"/>
    <lineage>
        <taxon>Eukaryota</taxon>
        <taxon>Sar</taxon>
        <taxon>Stramenopiles</taxon>
        <taxon>Oomycota</taxon>
        <taxon>Peronosporomycetes</taxon>
        <taxon>Albuginales</taxon>
        <taxon>Albuginaceae</taxon>
        <taxon>Albugo</taxon>
    </lineage>
</organism>
<dbReference type="Proteomes" id="UP000053237">
    <property type="component" value="Unassembled WGS sequence"/>
</dbReference>
<dbReference type="EMBL" id="CAIX01000873">
    <property type="protein sequence ID" value="CCI50615.1"/>
    <property type="molecule type" value="Genomic_DNA"/>
</dbReference>
<keyword evidence="2" id="KW-1185">Reference proteome</keyword>
<protein>
    <submittedName>
        <fullName evidence="1">Uncharacterized protein</fullName>
    </submittedName>
</protein>
<dbReference type="InParanoid" id="A0A024GVG9"/>
<evidence type="ECO:0000313" key="2">
    <source>
        <dbReference type="Proteomes" id="UP000053237"/>
    </source>
</evidence>
<sequence>MTITLRYPAYILYQNRTKTNRSCSSHFIYYISRRNTFDRFCATQPLPIFCICDTNSFRAFGGKFVRFQNRRNSSVDQCSRFLQTVSVNNHSSHGILPFFHSRTSISRLDIAFSFLLLEALAGCVITSLQLSRKMKLVISRVKVTSVVVCRMNVDLSRKAKRAGE</sequence>
<accession>A0A024GVG9</accession>
<evidence type="ECO:0000313" key="1">
    <source>
        <dbReference type="EMBL" id="CCI50615.1"/>
    </source>
</evidence>
<reference evidence="1 2" key="1">
    <citation type="submission" date="2012-05" db="EMBL/GenBank/DDBJ databases">
        <title>Recombination and specialization in a pathogen metapopulation.</title>
        <authorList>
            <person name="Gardiner A."/>
            <person name="Kemen E."/>
            <person name="Schultz-Larsen T."/>
            <person name="MacLean D."/>
            <person name="Van Oosterhout C."/>
            <person name="Jones J.D.G."/>
        </authorList>
    </citation>
    <scope>NUCLEOTIDE SEQUENCE [LARGE SCALE GENOMIC DNA]</scope>
    <source>
        <strain evidence="1 2">Ac Nc2</strain>
    </source>
</reference>
<comment type="caution">
    <text evidence="1">The sequence shown here is derived from an EMBL/GenBank/DDBJ whole genome shotgun (WGS) entry which is preliminary data.</text>
</comment>